<name>A0A0A2XFT8_9PAST</name>
<comment type="similarity">
    <text evidence="2">Belongs to the phage GPA family.</text>
</comment>
<evidence type="ECO:0000256" key="4">
    <source>
        <dbReference type="ARBA" id="ARBA00022722"/>
    </source>
</evidence>
<dbReference type="Pfam" id="PF05840">
    <property type="entry name" value="Phage_GPA"/>
    <property type="match status" value="1"/>
</dbReference>
<dbReference type="GO" id="GO:0006260">
    <property type="term" value="P:DNA replication"/>
    <property type="evidence" value="ECO:0007669"/>
    <property type="project" value="UniProtKB-KW"/>
</dbReference>
<dbReference type="EMBL" id="JPXY01000035">
    <property type="protein sequence ID" value="KGQ31206.1"/>
    <property type="molecule type" value="Genomic_DNA"/>
</dbReference>
<dbReference type="RefSeq" id="WP_039135888.1">
    <property type="nucleotide sequence ID" value="NZ_JPXY01000035.1"/>
</dbReference>
<keyword evidence="6" id="KW-0378">Hydrolase</keyword>
<comment type="caution">
    <text evidence="8">The sequence shown here is derived from an EMBL/GenBank/DDBJ whole genome shotgun (WGS) entry which is preliminary data.</text>
</comment>
<proteinExistence type="inferred from homology"/>
<accession>A0A0A2XFT8</accession>
<protein>
    <submittedName>
        <fullName evidence="8">Replication gene A protein</fullName>
    </submittedName>
</protein>
<evidence type="ECO:0000256" key="5">
    <source>
        <dbReference type="ARBA" id="ARBA00022759"/>
    </source>
</evidence>
<keyword evidence="4" id="KW-0540">Nuclease</keyword>
<keyword evidence="3" id="KW-0235">DNA replication</keyword>
<comment type="function">
    <text evidence="1">Possible endonuclease which induces a single-strand cut and initiates DNA replication.</text>
</comment>
<evidence type="ECO:0000313" key="8">
    <source>
        <dbReference type="EMBL" id="KGQ31206.1"/>
    </source>
</evidence>
<keyword evidence="5" id="KW-0255">Endonuclease</keyword>
<reference evidence="8 9" key="1">
    <citation type="submission" date="2014-08" db="EMBL/GenBank/DDBJ databases">
        <title>Chaperone-usher fimbriae in a diverse selection of Gallibacterium genomes.</title>
        <authorList>
            <person name="Kudirkiene E."/>
            <person name="Bager R.J."/>
            <person name="Johnson T.J."/>
            <person name="Bojesen A.M."/>
        </authorList>
    </citation>
    <scope>NUCLEOTIDE SEQUENCE [LARGE SCALE GENOMIC DNA]</scope>
    <source>
        <strain evidence="8 9">CCM5976</strain>
    </source>
</reference>
<dbReference type="Proteomes" id="UP000030418">
    <property type="component" value="Unassembled WGS sequence"/>
</dbReference>
<organism evidence="8 9">
    <name type="scientific">Gallibacterium genomosp. 2</name>
    <dbReference type="NCBI Taxonomy" id="155517"/>
    <lineage>
        <taxon>Bacteria</taxon>
        <taxon>Pseudomonadati</taxon>
        <taxon>Pseudomonadota</taxon>
        <taxon>Gammaproteobacteria</taxon>
        <taxon>Pasteurellales</taxon>
        <taxon>Pasteurellaceae</taxon>
        <taxon>Gallibacterium</taxon>
    </lineage>
</organism>
<evidence type="ECO:0000256" key="3">
    <source>
        <dbReference type="ARBA" id="ARBA00022705"/>
    </source>
</evidence>
<dbReference type="GO" id="GO:0004519">
    <property type="term" value="F:endonuclease activity"/>
    <property type="evidence" value="ECO:0007669"/>
    <property type="project" value="UniProtKB-KW"/>
</dbReference>
<evidence type="ECO:0000259" key="7">
    <source>
        <dbReference type="Pfam" id="PF05840"/>
    </source>
</evidence>
<gene>
    <name evidence="8" type="ORF">P375_07965</name>
</gene>
<evidence type="ECO:0000256" key="1">
    <source>
        <dbReference type="ARBA" id="ARBA00003293"/>
    </source>
</evidence>
<evidence type="ECO:0000256" key="6">
    <source>
        <dbReference type="ARBA" id="ARBA00022801"/>
    </source>
</evidence>
<dbReference type="InterPro" id="IPR008766">
    <property type="entry name" value="Replication_gene_A-like"/>
</dbReference>
<dbReference type="AlphaFoldDB" id="A0A0A2XFT8"/>
<sequence>MFGCRQQEQAKPSHNEQSPVIADAMPKATQRSLSAPHLTPAQQEIMLLSPESLSSVEKWIEILPRQQQREHFRKLYVQAYKSVKDDGSIAYKVGNKQRKHANETLREFVEHRLALVLSQYHINLNWLDAKGFAYEYDQAMEEAKQKALQTARQRYEKQLNSRERLTPEQVAEINAEYQNELYELHQQEQADQAKQHAKKEKALKDSRLPFFLLTPKRLDELAALLALKLSDMQYQFIKEQAEKNEAYSNEQKNEIFLALYHRCGEVLENIGLPIQKWEQYRRTGTLKPEQVDRALITISKEDRWKRRLYREHRRQLEHVAIAAGEVQKRIAPYVSNQCFSEWRAAKKSNFDFLKSMALENIDDPDERADLLSMYQRSCSNPQIRRIEMTVQIKGIEEWSEENGLQGYFITLTAPSKYHAKKINGTDNKKYNGASPKQTHQYLNRVWTQYRSLLKKHDISLSGVRVAEPHHDGTPHWHLLVYFKPYQAEQALTIFKEKAFAEDGDEKGAEKHRFKVMAVETGNPKRSAVGYIMKYLQKNLDGFATDNAMSDEADITFKDNAKRANAWASIWGIRQFQFFGVASIGVWRELRKLTKKQENDTIDKGRAIADVGDFASMLQLQGGAGASRKEQQIVLHYIDSDPNADGLTYRKVVGVQENPKKVVNPEIVYTKTKKWRIVKKTAEEQQISTQSDASAEVQDVIEENDVVTWHELNNGGLARPRTCVSNCNRLKIKQKLKNELKQLLGYCTNAHINYLMEGNRLIINRKQYIQLKNERLLMFDLQPNSENDSEQRLREWARSHKNTLNISEEVSF</sequence>
<dbReference type="GO" id="GO:0016787">
    <property type="term" value="F:hydrolase activity"/>
    <property type="evidence" value="ECO:0007669"/>
    <property type="project" value="UniProtKB-KW"/>
</dbReference>
<evidence type="ECO:0000313" key="9">
    <source>
        <dbReference type="Proteomes" id="UP000030418"/>
    </source>
</evidence>
<keyword evidence="9" id="KW-1185">Reference proteome</keyword>
<evidence type="ECO:0000256" key="2">
    <source>
        <dbReference type="ARBA" id="ARBA00009260"/>
    </source>
</evidence>
<feature type="domain" description="Replication gene A protein-like" evidence="7">
    <location>
        <begin position="229"/>
        <end position="541"/>
    </location>
</feature>